<dbReference type="Gene3D" id="3.40.50.1820">
    <property type="entry name" value="alpha/beta hydrolase"/>
    <property type="match status" value="1"/>
</dbReference>
<keyword evidence="3" id="KW-1185">Reference proteome</keyword>
<dbReference type="OrthoDB" id="9780932at2"/>
<evidence type="ECO:0000313" key="2">
    <source>
        <dbReference type="EMBL" id="RAJ82041.1"/>
    </source>
</evidence>
<evidence type="ECO:0000313" key="3">
    <source>
        <dbReference type="Proteomes" id="UP000249819"/>
    </source>
</evidence>
<feature type="domain" description="Serine aminopeptidase S33" evidence="1">
    <location>
        <begin position="28"/>
        <end position="258"/>
    </location>
</feature>
<sequence length="280" mass="31468">MMANEFYWSTRNTRFHGIQWTPPAFSYVMIIVHGIGEHIARYDHVATYFTEKGYAVIGIDHYGHGASDGLRGASKGFEFTFDYLADFLQHVQDTFRKPIVMYGHSMGGGILTGFLLKRQPDIEAAVISAPALIVARRPGLLLRGILYLGAKLFPDLRISQGVDINKISHDPAAVEKFKADPLRHDRMSLRLAADMVRNGQWCLRHAKELKVPALLIHGNADALTAVEGSRKFADSAPPALITYKEWNGSYHELHNEPNSKDVLFFINKWLTHHTEITMVG</sequence>
<dbReference type="RefSeq" id="WP_111592590.1">
    <property type="nucleotide sequence ID" value="NZ_QLMA01000004.1"/>
</dbReference>
<reference evidence="2 3" key="1">
    <citation type="submission" date="2018-06" db="EMBL/GenBank/DDBJ databases">
        <title>Genomic Encyclopedia of Archaeal and Bacterial Type Strains, Phase II (KMG-II): from individual species to whole genera.</title>
        <authorList>
            <person name="Goeker M."/>
        </authorList>
    </citation>
    <scope>NUCLEOTIDE SEQUENCE [LARGE SCALE GENOMIC DNA]</scope>
    <source>
        <strain evidence="2 3">DSM 29821</strain>
    </source>
</reference>
<dbReference type="InterPro" id="IPR029058">
    <property type="entry name" value="AB_hydrolase_fold"/>
</dbReference>
<name>A0A327VYB4_9BACT</name>
<comment type="caution">
    <text evidence="2">The sequence shown here is derived from an EMBL/GenBank/DDBJ whole genome shotgun (WGS) entry which is preliminary data.</text>
</comment>
<dbReference type="PANTHER" id="PTHR11614">
    <property type="entry name" value="PHOSPHOLIPASE-RELATED"/>
    <property type="match status" value="1"/>
</dbReference>
<evidence type="ECO:0000259" key="1">
    <source>
        <dbReference type="Pfam" id="PF12146"/>
    </source>
</evidence>
<dbReference type="EMBL" id="QLMA01000004">
    <property type="protein sequence ID" value="RAJ82041.1"/>
    <property type="molecule type" value="Genomic_DNA"/>
</dbReference>
<keyword evidence="2" id="KW-0378">Hydrolase</keyword>
<protein>
    <submittedName>
        <fullName evidence="2">Alpha-beta hydrolase superfamily lysophospholipase</fullName>
    </submittedName>
</protein>
<dbReference type="PRINTS" id="PR00111">
    <property type="entry name" value="ABHYDROLASE"/>
</dbReference>
<organism evidence="2 3">
    <name type="scientific">Chitinophaga dinghuensis</name>
    <dbReference type="NCBI Taxonomy" id="1539050"/>
    <lineage>
        <taxon>Bacteria</taxon>
        <taxon>Pseudomonadati</taxon>
        <taxon>Bacteroidota</taxon>
        <taxon>Chitinophagia</taxon>
        <taxon>Chitinophagales</taxon>
        <taxon>Chitinophagaceae</taxon>
        <taxon>Chitinophaga</taxon>
    </lineage>
</organism>
<proteinExistence type="predicted"/>
<dbReference type="InterPro" id="IPR000073">
    <property type="entry name" value="AB_hydrolase_1"/>
</dbReference>
<gene>
    <name evidence="2" type="ORF">CLV59_104266</name>
</gene>
<dbReference type="AlphaFoldDB" id="A0A327VYB4"/>
<dbReference type="Proteomes" id="UP000249819">
    <property type="component" value="Unassembled WGS sequence"/>
</dbReference>
<dbReference type="SUPFAM" id="SSF53474">
    <property type="entry name" value="alpha/beta-Hydrolases"/>
    <property type="match status" value="1"/>
</dbReference>
<dbReference type="GO" id="GO:0016787">
    <property type="term" value="F:hydrolase activity"/>
    <property type="evidence" value="ECO:0007669"/>
    <property type="project" value="UniProtKB-KW"/>
</dbReference>
<dbReference type="InterPro" id="IPR022742">
    <property type="entry name" value="Hydrolase_4"/>
</dbReference>
<dbReference type="Pfam" id="PF12146">
    <property type="entry name" value="Hydrolase_4"/>
    <property type="match status" value="1"/>
</dbReference>
<accession>A0A327VYB4</accession>
<dbReference type="InterPro" id="IPR051044">
    <property type="entry name" value="MAG_DAG_Lipase"/>
</dbReference>